<protein>
    <submittedName>
        <fullName evidence="7">Uncharacterized protein</fullName>
    </submittedName>
</protein>
<proteinExistence type="predicted"/>
<evidence type="ECO:0000313" key="8">
    <source>
        <dbReference type="Proteomes" id="UP001385951"/>
    </source>
</evidence>
<dbReference type="InterPro" id="IPR003689">
    <property type="entry name" value="ZIP"/>
</dbReference>
<reference evidence="7 8" key="1">
    <citation type="submission" date="2022-09" db="EMBL/GenBank/DDBJ databases">
        <authorList>
            <person name="Palmer J.M."/>
        </authorList>
    </citation>
    <scope>NUCLEOTIDE SEQUENCE [LARGE SCALE GENOMIC DNA]</scope>
    <source>
        <strain evidence="7 8">DSM 7382</strain>
    </source>
</reference>
<feature type="transmembrane region" description="Helical" evidence="6">
    <location>
        <begin position="20"/>
        <end position="44"/>
    </location>
</feature>
<keyword evidence="2 6" id="KW-0812">Transmembrane</keyword>
<dbReference type="Pfam" id="PF02535">
    <property type="entry name" value="Zip"/>
    <property type="match status" value="1"/>
</dbReference>
<name>A0AAW0GCC3_9APHY</name>
<dbReference type="Proteomes" id="UP001385951">
    <property type="component" value="Unassembled WGS sequence"/>
</dbReference>
<dbReference type="PANTHER" id="PTHR11040:SF32">
    <property type="entry name" value="ZINC-REGULATED TRANSPORTER 1"/>
    <property type="match status" value="1"/>
</dbReference>
<gene>
    <name evidence="7" type="ORF">QCA50_009761</name>
</gene>
<dbReference type="PANTHER" id="PTHR11040">
    <property type="entry name" value="ZINC/IRON TRANSPORTER"/>
    <property type="match status" value="1"/>
</dbReference>
<evidence type="ECO:0000256" key="6">
    <source>
        <dbReference type="SAM" id="Phobius"/>
    </source>
</evidence>
<comment type="subcellular location">
    <subcellularLocation>
        <location evidence="1">Membrane</location>
        <topology evidence="1">Multi-pass membrane protein</topology>
    </subcellularLocation>
</comment>
<feature type="transmembrane region" description="Helical" evidence="6">
    <location>
        <begin position="64"/>
        <end position="85"/>
    </location>
</feature>
<evidence type="ECO:0000313" key="7">
    <source>
        <dbReference type="EMBL" id="KAK7687256.1"/>
    </source>
</evidence>
<evidence type="ECO:0000256" key="3">
    <source>
        <dbReference type="ARBA" id="ARBA00022989"/>
    </source>
</evidence>
<accession>A0AAW0GCC3</accession>
<feature type="transmembrane region" description="Helical" evidence="6">
    <location>
        <begin position="170"/>
        <end position="193"/>
    </location>
</feature>
<evidence type="ECO:0000256" key="2">
    <source>
        <dbReference type="ARBA" id="ARBA00022692"/>
    </source>
</evidence>
<evidence type="ECO:0000256" key="4">
    <source>
        <dbReference type="ARBA" id="ARBA00023136"/>
    </source>
</evidence>
<dbReference type="EMBL" id="JASBNA010000014">
    <property type="protein sequence ID" value="KAK7687256.1"/>
    <property type="molecule type" value="Genomic_DNA"/>
</dbReference>
<dbReference type="GO" id="GO:0005385">
    <property type="term" value="F:zinc ion transmembrane transporter activity"/>
    <property type="evidence" value="ECO:0007669"/>
    <property type="project" value="TreeGrafter"/>
</dbReference>
<sequence>MFGALFPVLARRSRRLSSRILRGVFDFTKYFGSGVIIATAFIPLLDPALEALRSPCPDPTWGNYPYTLAISLLSIFLIFIVKVVAFRWGTAKLAKLGISRDAHGHGIGGHAAHGPESNHQLDPDAPTSSGNPEQIEKFPAGLELNASDSKKHGHIHAHELSVVESAATQIVSITILEFGVILHSILIGLTLAVDEDFKILFVVLVFHQTFEGLGVSSRLAYMGPPREIFIRSHPRSSALRHHHSPRYCCRPWRQDDL</sequence>
<feature type="region of interest" description="Disordered" evidence="5">
    <location>
        <begin position="107"/>
        <end position="134"/>
    </location>
</feature>
<dbReference type="GO" id="GO:0005886">
    <property type="term" value="C:plasma membrane"/>
    <property type="evidence" value="ECO:0007669"/>
    <property type="project" value="TreeGrafter"/>
</dbReference>
<keyword evidence="3 6" id="KW-1133">Transmembrane helix</keyword>
<evidence type="ECO:0000256" key="1">
    <source>
        <dbReference type="ARBA" id="ARBA00004141"/>
    </source>
</evidence>
<comment type="caution">
    <text evidence="7">The sequence shown here is derived from an EMBL/GenBank/DDBJ whole genome shotgun (WGS) entry which is preliminary data.</text>
</comment>
<dbReference type="AlphaFoldDB" id="A0AAW0GCC3"/>
<keyword evidence="8" id="KW-1185">Reference proteome</keyword>
<organism evidence="7 8">
    <name type="scientific">Cerrena zonata</name>
    <dbReference type="NCBI Taxonomy" id="2478898"/>
    <lineage>
        <taxon>Eukaryota</taxon>
        <taxon>Fungi</taxon>
        <taxon>Dikarya</taxon>
        <taxon>Basidiomycota</taxon>
        <taxon>Agaricomycotina</taxon>
        <taxon>Agaricomycetes</taxon>
        <taxon>Polyporales</taxon>
        <taxon>Cerrenaceae</taxon>
        <taxon>Cerrena</taxon>
    </lineage>
</organism>
<keyword evidence="4 6" id="KW-0472">Membrane</keyword>
<evidence type="ECO:0000256" key="5">
    <source>
        <dbReference type="SAM" id="MobiDB-lite"/>
    </source>
</evidence>